<feature type="compositionally biased region" description="Low complexity" evidence="1">
    <location>
        <begin position="191"/>
        <end position="210"/>
    </location>
</feature>
<evidence type="ECO:0008006" key="4">
    <source>
        <dbReference type="Google" id="ProtNLM"/>
    </source>
</evidence>
<dbReference type="EMBL" id="SPHZ02000005">
    <property type="protein sequence ID" value="KAF0916625.1"/>
    <property type="molecule type" value="Genomic_DNA"/>
</dbReference>
<dbReference type="PANTHER" id="PTHR31065">
    <property type="entry name" value="PLATZ TRANSCRIPTION FACTOR FAMILY PROTEIN"/>
    <property type="match status" value="1"/>
</dbReference>
<feature type="compositionally biased region" description="Basic residues" evidence="1">
    <location>
        <begin position="231"/>
        <end position="241"/>
    </location>
</feature>
<evidence type="ECO:0000256" key="1">
    <source>
        <dbReference type="SAM" id="MobiDB-lite"/>
    </source>
</evidence>
<feature type="compositionally biased region" description="Polar residues" evidence="1">
    <location>
        <begin position="217"/>
        <end position="230"/>
    </location>
</feature>
<gene>
    <name evidence="2" type="ORF">E2562_007909</name>
</gene>
<protein>
    <recommendedName>
        <fullName evidence="4">PLATZ transcription factor family protein</fullName>
    </recommendedName>
</protein>
<dbReference type="OrthoDB" id="1908108at2759"/>
<keyword evidence="3" id="KW-1185">Reference proteome</keyword>
<organism evidence="2 3">
    <name type="scientific">Oryza meyeriana var. granulata</name>
    <dbReference type="NCBI Taxonomy" id="110450"/>
    <lineage>
        <taxon>Eukaryota</taxon>
        <taxon>Viridiplantae</taxon>
        <taxon>Streptophyta</taxon>
        <taxon>Embryophyta</taxon>
        <taxon>Tracheophyta</taxon>
        <taxon>Spermatophyta</taxon>
        <taxon>Magnoliopsida</taxon>
        <taxon>Liliopsida</taxon>
        <taxon>Poales</taxon>
        <taxon>Poaceae</taxon>
        <taxon>BOP clade</taxon>
        <taxon>Oryzoideae</taxon>
        <taxon>Oryzeae</taxon>
        <taxon>Oryzinae</taxon>
        <taxon>Oryza</taxon>
        <taxon>Oryza meyeriana</taxon>
    </lineage>
</organism>
<dbReference type="InterPro" id="IPR006734">
    <property type="entry name" value="PLATZ"/>
</dbReference>
<feature type="region of interest" description="Disordered" evidence="1">
    <location>
        <begin position="191"/>
        <end position="247"/>
    </location>
</feature>
<name>A0A6G1DUU9_9ORYZ</name>
<dbReference type="AlphaFoldDB" id="A0A6G1DUU9"/>
<accession>A0A6G1DUU9</accession>
<evidence type="ECO:0000313" key="3">
    <source>
        <dbReference type="Proteomes" id="UP000479710"/>
    </source>
</evidence>
<dbReference type="Proteomes" id="UP000479710">
    <property type="component" value="Unassembled WGS sequence"/>
</dbReference>
<reference evidence="2 3" key="1">
    <citation type="submission" date="2019-11" db="EMBL/GenBank/DDBJ databases">
        <title>Whole genome sequence of Oryza granulata.</title>
        <authorList>
            <person name="Li W."/>
        </authorList>
    </citation>
    <scope>NUCLEOTIDE SEQUENCE [LARGE SCALE GENOMIC DNA]</scope>
    <source>
        <strain evidence="3">cv. Menghai</strain>
        <tissue evidence="2">Leaf</tissue>
    </source>
</reference>
<dbReference type="PANTHER" id="PTHR31065:SF7">
    <property type="entry name" value="OS01G0517800 PROTEIN"/>
    <property type="match status" value="1"/>
</dbReference>
<evidence type="ECO:0000313" key="2">
    <source>
        <dbReference type="EMBL" id="KAF0916625.1"/>
    </source>
</evidence>
<dbReference type="Pfam" id="PF04640">
    <property type="entry name" value="PLATZ"/>
    <property type="match status" value="1"/>
</dbReference>
<sequence length="247" mass="27529">LPKNPLVYTMKGEYVPPWLELLLSTQFFTTCINHLHSPRNECNLFCIDCQTPQGAFCYYCRSCHHPSHRVIQIRRSSYHDVVKVSELEDILDISNVQTYVINSARVVFLNERPQLRGCGVSTIKSSSLLSSSYNCETCSRVLLDAFRFCSLGCNLIGIKRDNETIAVKNGMACKEKDIDISGSNGTTAKTGCNGKGTKIGNNNGTTANTTSEDEICSNASNNKEVPSSTRVVHRHRRKGIPRRAPFF</sequence>
<proteinExistence type="predicted"/>
<comment type="caution">
    <text evidence="2">The sequence shown here is derived from an EMBL/GenBank/DDBJ whole genome shotgun (WGS) entry which is preliminary data.</text>
</comment>
<feature type="non-terminal residue" evidence="2">
    <location>
        <position position="1"/>
    </location>
</feature>